<dbReference type="GO" id="GO:0023051">
    <property type="term" value="P:regulation of signaling"/>
    <property type="evidence" value="ECO:0007669"/>
    <property type="project" value="UniProtKB-ARBA"/>
</dbReference>
<feature type="region of interest" description="Disordered" evidence="9">
    <location>
        <begin position="458"/>
        <end position="524"/>
    </location>
</feature>
<dbReference type="InterPro" id="IPR000433">
    <property type="entry name" value="Znf_ZZ"/>
</dbReference>
<evidence type="ECO:0000256" key="1">
    <source>
        <dbReference type="ARBA" id="ARBA00000900"/>
    </source>
</evidence>
<dbReference type="GO" id="GO:0005886">
    <property type="term" value="C:plasma membrane"/>
    <property type="evidence" value="ECO:0007669"/>
    <property type="project" value="TreeGrafter"/>
</dbReference>
<reference evidence="11 12" key="1">
    <citation type="journal article" date="2016" name="Nat. Commun.">
        <title>Extremotolerant tardigrade genome and improved radiotolerance of human cultured cells by tardigrade-unique protein.</title>
        <authorList>
            <person name="Hashimoto T."/>
            <person name="Horikawa D.D."/>
            <person name="Saito Y."/>
            <person name="Kuwahara H."/>
            <person name="Kozuka-Hata H."/>
            <person name="Shin-I T."/>
            <person name="Minakuchi Y."/>
            <person name="Ohishi K."/>
            <person name="Motoyama A."/>
            <person name="Aizu T."/>
            <person name="Enomoto A."/>
            <person name="Kondo K."/>
            <person name="Tanaka S."/>
            <person name="Hara Y."/>
            <person name="Koshikawa S."/>
            <person name="Sagara H."/>
            <person name="Miura T."/>
            <person name="Yokobori S."/>
            <person name="Miyagawa K."/>
            <person name="Suzuki Y."/>
            <person name="Kubo T."/>
            <person name="Oyama M."/>
            <person name="Kohara Y."/>
            <person name="Fujiyama A."/>
            <person name="Arakawa K."/>
            <person name="Katayama T."/>
            <person name="Toyoda A."/>
            <person name="Kunieda T."/>
        </authorList>
    </citation>
    <scope>NUCLEOTIDE SEQUENCE [LARGE SCALE GENOMIC DNA]</scope>
    <source>
        <strain evidence="11 12">YOKOZUNA-1</strain>
    </source>
</reference>
<feature type="domain" description="ZZ-type" evidence="10">
    <location>
        <begin position="6"/>
        <end position="62"/>
    </location>
</feature>
<keyword evidence="12" id="KW-1185">Reference proteome</keyword>
<organism evidence="11 12">
    <name type="scientific">Ramazzottius varieornatus</name>
    <name type="common">Water bear</name>
    <name type="synonym">Tardigrade</name>
    <dbReference type="NCBI Taxonomy" id="947166"/>
    <lineage>
        <taxon>Eukaryota</taxon>
        <taxon>Metazoa</taxon>
        <taxon>Ecdysozoa</taxon>
        <taxon>Tardigrada</taxon>
        <taxon>Eutardigrada</taxon>
        <taxon>Parachela</taxon>
        <taxon>Hypsibioidea</taxon>
        <taxon>Ramazzottiidae</taxon>
        <taxon>Ramazzottius</taxon>
    </lineage>
</organism>
<evidence type="ECO:0000256" key="4">
    <source>
        <dbReference type="ARBA" id="ARBA00022679"/>
    </source>
</evidence>
<dbReference type="STRING" id="947166.A0A1D1V0B8"/>
<dbReference type="InterPro" id="IPR043145">
    <property type="entry name" value="Znf_ZZ_sf"/>
</dbReference>
<dbReference type="PROSITE" id="PS50135">
    <property type="entry name" value="ZF_ZZ_2"/>
    <property type="match status" value="1"/>
</dbReference>
<dbReference type="InterPro" id="IPR008598">
    <property type="entry name" value="Di19_Zn-bd"/>
</dbReference>
<dbReference type="SUPFAM" id="SSF57850">
    <property type="entry name" value="RING/U-box"/>
    <property type="match status" value="1"/>
</dbReference>
<dbReference type="Pfam" id="PF00569">
    <property type="entry name" value="ZZ"/>
    <property type="match status" value="1"/>
</dbReference>
<evidence type="ECO:0000313" key="11">
    <source>
        <dbReference type="EMBL" id="GAU92143.1"/>
    </source>
</evidence>
<dbReference type="EMBL" id="BDGG01000002">
    <property type="protein sequence ID" value="GAU92143.1"/>
    <property type="molecule type" value="Genomic_DNA"/>
</dbReference>
<dbReference type="CDD" id="cd02338">
    <property type="entry name" value="ZZ_PCMF_like"/>
    <property type="match status" value="1"/>
</dbReference>
<dbReference type="PANTHER" id="PTHR12268:SF13">
    <property type="entry name" value="E3 UBIQUITIN-PROTEIN LIGASE KCMF1"/>
    <property type="match status" value="1"/>
</dbReference>
<dbReference type="Gene3D" id="3.30.60.90">
    <property type="match status" value="1"/>
</dbReference>
<comment type="caution">
    <text evidence="11">The sequence shown here is derived from an EMBL/GenBank/DDBJ whole genome shotgun (WGS) entry which is preliminary data.</text>
</comment>
<keyword evidence="5" id="KW-0479">Metal-binding</keyword>
<dbReference type="SMART" id="SM00291">
    <property type="entry name" value="ZnF_ZZ"/>
    <property type="match status" value="1"/>
</dbReference>
<evidence type="ECO:0000256" key="6">
    <source>
        <dbReference type="ARBA" id="ARBA00022771"/>
    </source>
</evidence>
<feature type="compositionally biased region" description="Basic and acidic residues" evidence="9">
    <location>
        <begin position="512"/>
        <end position="524"/>
    </location>
</feature>
<feature type="region of interest" description="Disordered" evidence="9">
    <location>
        <begin position="139"/>
        <end position="208"/>
    </location>
</feature>
<comment type="similarity">
    <text evidence="2">Belongs to the KCMF1 family.</text>
</comment>
<feature type="region of interest" description="Disordered" evidence="9">
    <location>
        <begin position="372"/>
        <end position="391"/>
    </location>
</feature>
<evidence type="ECO:0000313" key="12">
    <source>
        <dbReference type="Proteomes" id="UP000186922"/>
    </source>
</evidence>
<dbReference type="GO" id="GO:0008270">
    <property type="term" value="F:zinc ion binding"/>
    <property type="evidence" value="ECO:0007669"/>
    <property type="project" value="UniProtKB-KW"/>
</dbReference>
<evidence type="ECO:0000256" key="9">
    <source>
        <dbReference type="SAM" id="MobiDB-lite"/>
    </source>
</evidence>
<evidence type="ECO:0000259" key="10">
    <source>
        <dbReference type="PROSITE" id="PS50135"/>
    </source>
</evidence>
<evidence type="ECO:0000256" key="7">
    <source>
        <dbReference type="ARBA" id="ARBA00022833"/>
    </source>
</evidence>
<dbReference type="PANTHER" id="PTHR12268">
    <property type="entry name" value="E3 UBIQUITIN-PROTEIN LIGASE KCMF1"/>
    <property type="match status" value="1"/>
</dbReference>
<evidence type="ECO:0000256" key="2">
    <source>
        <dbReference type="ARBA" id="ARBA00010938"/>
    </source>
</evidence>
<dbReference type="GO" id="GO:0010646">
    <property type="term" value="P:regulation of cell communication"/>
    <property type="evidence" value="ECO:0007669"/>
    <property type="project" value="UniProtKB-ARBA"/>
</dbReference>
<feature type="compositionally biased region" description="Polar residues" evidence="9">
    <location>
        <begin position="458"/>
        <end position="488"/>
    </location>
</feature>
<gene>
    <name evidence="11" type="primary">RvY_04261-1</name>
    <name evidence="11" type="synonym">RvY_04261.1</name>
    <name evidence="11" type="ORF">RvY_04261</name>
</gene>
<keyword evidence="7" id="KW-0862">Zinc</keyword>
<feature type="compositionally biased region" description="Low complexity" evidence="9">
    <location>
        <begin position="168"/>
        <end position="186"/>
    </location>
</feature>
<sequence length="524" mass="54595">MSGAKHEGVSCDACMNSNFRGRRYKCLMCYDYDLCGACRDGKALSGRHTVDHPMQCILTRGDMELYFGGEAIGVDQGQSFTCPYCGEMGYAETDLAEHVGIKHPNSINDVICPICSTTPGGDPNHVTEDLLAHLTAEHQVGSDSASTAGGRAQSAVPTLTSRSRLRRVPGASASGGASTSASSSRALSREQRRLAGNTSGAPAGSGLGSRFALPRDTFAASADALGFGPPSDSSSNDAAASIQQLLGVTSGSGANASSRDPGVDSIAGFAELLSQLTSARHATSSAVQAATASSAAANSAAQLSASYASTASSLQQLQLQLQMERQNLLYGRHAETARSAAGGSRMTVERGPLDHSRLAAAYINAGSIPFSSDPRQMAQQQQATGVAASAAKSARKDKDSVLLLDKILEQRSTDDQKEDNVRQRADRALFVQEILIGTQSDAFSMDSTEPEEAIVLQSQPQSELVLERTSSGDSLASSTGATQGSSRAPSEVSYVPDAEVPSSVRAPAPHPRSVERLSSDQETL</sequence>
<protein>
    <recommendedName>
        <fullName evidence="3">RING-type E3 ubiquitin transferase</fullName>
        <ecNumber evidence="3">2.3.2.27</ecNumber>
    </recommendedName>
</protein>
<evidence type="ECO:0000256" key="8">
    <source>
        <dbReference type="PROSITE-ProRule" id="PRU00228"/>
    </source>
</evidence>
<dbReference type="GO" id="GO:0045202">
    <property type="term" value="C:synapse"/>
    <property type="evidence" value="ECO:0007669"/>
    <property type="project" value="GOC"/>
</dbReference>
<accession>A0A1D1V0B8</accession>
<dbReference type="GO" id="GO:0061630">
    <property type="term" value="F:ubiquitin protein ligase activity"/>
    <property type="evidence" value="ECO:0007669"/>
    <property type="project" value="UniProtKB-EC"/>
</dbReference>
<keyword evidence="4" id="KW-0808">Transferase</keyword>
<dbReference type="EC" id="2.3.2.27" evidence="3"/>
<dbReference type="OrthoDB" id="7873042at2759"/>
<dbReference type="Proteomes" id="UP000186922">
    <property type="component" value="Unassembled WGS sequence"/>
</dbReference>
<comment type="catalytic activity">
    <reaction evidence="1">
        <text>S-ubiquitinyl-[E2 ubiquitin-conjugating enzyme]-L-cysteine + [acceptor protein]-L-lysine = [E2 ubiquitin-conjugating enzyme]-L-cysteine + N(6)-ubiquitinyl-[acceptor protein]-L-lysine.</text>
        <dbReference type="EC" id="2.3.2.27"/>
    </reaction>
</comment>
<dbReference type="InterPro" id="IPR050774">
    <property type="entry name" value="KCMF1/Dystrophin"/>
</dbReference>
<evidence type="ECO:0000256" key="3">
    <source>
        <dbReference type="ARBA" id="ARBA00012483"/>
    </source>
</evidence>
<name>A0A1D1V0B8_RAMVA</name>
<evidence type="ECO:0000256" key="5">
    <source>
        <dbReference type="ARBA" id="ARBA00022723"/>
    </source>
</evidence>
<dbReference type="AlphaFoldDB" id="A0A1D1V0B8"/>
<dbReference type="GO" id="GO:0099536">
    <property type="term" value="P:synaptic signaling"/>
    <property type="evidence" value="ECO:0007669"/>
    <property type="project" value="TreeGrafter"/>
</dbReference>
<proteinExistence type="inferred from homology"/>
<keyword evidence="6 8" id="KW-0863">Zinc-finger</keyword>
<dbReference type="Pfam" id="PF05605">
    <property type="entry name" value="zf-Di19"/>
    <property type="match status" value="1"/>
</dbReference>
<dbReference type="PROSITE" id="PS01357">
    <property type="entry name" value="ZF_ZZ_1"/>
    <property type="match status" value="1"/>
</dbReference>